<evidence type="ECO:0000313" key="2">
    <source>
        <dbReference type="EMBL" id="CAI9263232.1"/>
    </source>
</evidence>
<dbReference type="Proteomes" id="UP001177003">
    <property type="component" value="Chromosome 0"/>
</dbReference>
<feature type="transmembrane region" description="Helical" evidence="1">
    <location>
        <begin position="55"/>
        <end position="81"/>
    </location>
</feature>
<dbReference type="EMBL" id="OX465086">
    <property type="protein sequence ID" value="CAI9263232.1"/>
    <property type="molecule type" value="Genomic_DNA"/>
</dbReference>
<evidence type="ECO:0000313" key="3">
    <source>
        <dbReference type="Proteomes" id="UP001177003"/>
    </source>
</evidence>
<feature type="transmembrane region" description="Helical" evidence="1">
    <location>
        <begin position="102"/>
        <end position="120"/>
    </location>
</feature>
<name>A0AA35VLI1_LACSI</name>
<protein>
    <submittedName>
        <fullName evidence="2">Uncharacterized protein</fullName>
    </submittedName>
</protein>
<keyword evidence="1" id="KW-0812">Transmembrane</keyword>
<sequence>MKLVRKRYFSWLKLLMLLGHGVLNHVPALSSKIAGNYVHQNHFSSLRNVMFHSYVSMWLSGLVVSSYVLWWGSLAVLGILYSRSSLTNGDVTLRNRPWVSAGGPWVCAVGPWIFAVGPWVSAGKARVVMLTRCPPSMMGDSMVVM</sequence>
<dbReference type="AlphaFoldDB" id="A0AA35VLI1"/>
<gene>
    <name evidence="2" type="ORF">LSALG_LOCUS3930</name>
</gene>
<keyword evidence="1" id="KW-0472">Membrane</keyword>
<keyword evidence="3" id="KW-1185">Reference proteome</keyword>
<proteinExistence type="predicted"/>
<accession>A0AA35VLI1</accession>
<keyword evidence="1" id="KW-1133">Transmembrane helix</keyword>
<organism evidence="2 3">
    <name type="scientific">Lactuca saligna</name>
    <name type="common">Willowleaf lettuce</name>
    <dbReference type="NCBI Taxonomy" id="75948"/>
    <lineage>
        <taxon>Eukaryota</taxon>
        <taxon>Viridiplantae</taxon>
        <taxon>Streptophyta</taxon>
        <taxon>Embryophyta</taxon>
        <taxon>Tracheophyta</taxon>
        <taxon>Spermatophyta</taxon>
        <taxon>Magnoliopsida</taxon>
        <taxon>eudicotyledons</taxon>
        <taxon>Gunneridae</taxon>
        <taxon>Pentapetalae</taxon>
        <taxon>asterids</taxon>
        <taxon>campanulids</taxon>
        <taxon>Asterales</taxon>
        <taxon>Asteraceae</taxon>
        <taxon>Cichorioideae</taxon>
        <taxon>Cichorieae</taxon>
        <taxon>Lactucinae</taxon>
        <taxon>Lactuca</taxon>
    </lineage>
</organism>
<evidence type="ECO:0000256" key="1">
    <source>
        <dbReference type="SAM" id="Phobius"/>
    </source>
</evidence>
<reference evidence="2" key="1">
    <citation type="submission" date="2023-04" db="EMBL/GenBank/DDBJ databases">
        <authorList>
            <person name="Vijverberg K."/>
            <person name="Xiong W."/>
            <person name="Schranz E."/>
        </authorList>
    </citation>
    <scope>NUCLEOTIDE SEQUENCE</scope>
</reference>